<keyword evidence="1" id="KW-0347">Helicase</keyword>
<protein>
    <recommendedName>
        <fullName evidence="1">ATP-dependent DNA helicase</fullName>
        <ecNumber evidence="1">5.6.2.3</ecNumber>
    </recommendedName>
</protein>
<keyword evidence="1" id="KW-0067">ATP-binding</keyword>
<keyword evidence="1" id="KW-0234">DNA repair</keyword>
<dbReference type="GO" id="GO:0006281">
    <property type="term" value="P:DNA repair"/>
    <property type="evidence" value="ECO:0007669"/>
    <property type="project" value="UniProtKB-KW"/>
</dbReference>
<dbReference type="GO" id="GO:0006310">
    <property type="term" value="P:DNA recombination"/>
    <property type="evidence" value="ECO:0007669"/>
    <property type="project" value="UniProtKB-KW"/>
</dbReference>
<dbReference type="PANTHER" id="PTHR10492:SF90">
    <property type="entry name" value="ATP-DEPENDENT DNA HELICASE"/>
    <property type="match status" value="1"/>
</dbReference>
<dbReference type="EMBL" id="JARYMX010000007">
    <property type="protein sequence ID" value="KAJ9541487.1"/>
    <property type="molecule type" value="Genomic_DNA"/>
</dbReference>
<dbReference type="InterPro" id="IPR010285">
    <property type="entry name" value="DNA_helicase_pif1-like_DEAD"/>
</dbReference>
<dbReference type="Pfam" id="PF05970">
    <property type="entry name" value="PIF1"/>
    <property type="match status" value="2"/>
</dbReference>
<comment type="catalytic activity">
    <reaction evidence="1">
        <text>ATP + H2O = ADP + phosphate + H(+)</text>
        <dbReference type="Rhea" id="RHEA:13065"/>
        <dbReference type="ChEBI" id="CHEBI:15377"/>
        <dbReference type="ChEBI" id="CHEBI:15378"/>
        <dbReference type="ChEBI" id="CHEBI:30616"/>
        <dbReference type="ChEBI" id="CHEBI:43474"/>
        <dbReference type="ChEBI" id="CHEBI:456216"/>
        <dbReference type="EC" id="5.6.2.3"/>
    </reaction>
</comment>
<keyword evidence="1" id="KW-0547">Nucleotide-binding</keyword>
<dbReference type="InterPro" id="IPR027417">
    <property type="entry name" value="P-loop_NTPase"/>
</dbReference>
<dbReference type="Gene3D" id="3.40.50.300">
    <property type="entry name" value="P-loop containing nucleotide triphosphate hydrolases"/>
    <property type="match status" value="1"/>
</dbReference>
<dbReference type="GO" id="GO:0043139">
    <property type="term" value="F:5'-3' DNA helicase activity"/>
    <property type="evidence" value="ECO:0007669"/>
    <property type="project" value="UniProtKB-EC"/>
</dbReference>
<dbReference type="GO" id="GO:0005524">
    <property type="term" value="F:ATP binding"/>
    <property type="evidence" value="ECO:0007669"/>
    <property type="project" value="UniProtKB-KW"/>
</dbReference>
<evidence type="ECO:0000259" key="2">
    <source>
        <dbReference type="Pfam" id="PF05970"/>
    </source>
</evidence>
<feature type="domain" description="DNA helicase Pif1-like DEAD-box helicase" evidence="2">
    <location>
        <begin position="103"/>
        <end position="204"/>
    </location>
</feature>
<dbReference type="GO" id="GO:0000723">
    <property type="term" value="P:telomere maintenance"/>
    <property type="evidence" value="ECO:0007669"/>
    <property type="project" value="InterPro"/>
</dbReference>
<accession>A0AA38W075</accession>
<dbReference type="PANTHER" id="PTHR10492">
    <property type="match status" value="1"/>
</dbReference>
<proteinExistence type="inferred from homology"/>
<dbReference type="GO" id="GO:0016787">
    <property type="term" value="F:hydrolase activity"/>
    <property type="evidence" value="ECO:0007669"/>
    <property type="project" value="UniProtKB-KW"/>
</dbReference>
<comment type="similarity">
    <text evidence="1">Belongs to the helicase family.</text>
</comment>
<keyword evidence="4" id="KW-1185">Reference proteome</keyword>
<keyword evidence="1" id="KW-0227">DNA damage</keyword>
<dbReference type="Proteomes" id="UP001172457">
    <property type="component" value="Chromosome 7"/>
</dbReference>
<dbReference type="EC" id="5.6.2.3" evidence="1"/>
<organism evidence="3 4">
    <name type="scientific">Centaurea solstitialis</name>
    <name type="common">yellow star-thistle</name>
    <dbReference type="NCBI Taxonomy" id="347529"/>
    <lineage>
        <taxon>Eukaryota</taxon>
        <taxon>Viridiplantae</taxon>
        <taxon>Streptophyta</taxon>
        <taxon>Embryophyta</taxon>
        <taxon>Tracheophyta</taxon>
        <taxon>Spermatophyta</taxon>
        <taxon>Magnoliopsida</taxon>
        <taxon>eudicotyledons</taxon>
        <taxon>Gunneridae</taxon>
        <taxon>Pentapetalae</taxon>
        <taxon>asterids</taxon>
        <taxon>campanulids</taxon>
        <taxon>Asterales</taxon>
        <taxon>Asteraceae</taxon>
        <taxon>Carduoideae</taxon>
        <taxon>Cardueae</taxon>
        <taxon>Centaureinae</taxon>
        <taxon>Centaurea</taxon>
    </lineage>
</organism>
<evidence type="ECO:0000256" key="1">
    <source>
        <dbReference type="RuleBase" id="RU363044"/>
    </source>
</evidence>
<dbReference type="AlphaFoldDB" id="A0AA38W075"/>
<gene>
    <name evidence="3" type="ORF">OSB04_027993</name>
</gene>
<evidence type="ECO:0000313" key="4">
    <source>
        <dbReference type="Proteomes" id="UP001172457"/>
    </source>
</evidence>
<comment type="caution">
    <text evidence="3">The sequence shown here is derived from an EMBL/GenBank/DDBJ whole genome shotgun (WGS) entry which is preliminary data.</text>
</comment>
<evidence type="ECO:0000313" key="3">
    <source>
        <dbReference type="EMBL" id="KAJ9541487.1"/>
    </source>
</evidence>
<feature type="domain" description="DNA helicase Pif1-like DEAD-box helicase" evidence="2">
    <location>
        <begin position="208"/>
        <end position="255"/>
    </location>
</feature>
<keyword evidence="1" id="KW-0378">Hydrolase</keyword>
<name>A0AA38W075_9ASTR</name>
<keyword evidence="1" id="KW-0233">DNA recombination</keyword>
<comment type="cofactor">
    <cofactor evidence="1">
        <name>Mg(2+)</name>
        <dbReference type="ChEBI" id="CHEBI:18420"/>
    </cofactor>
</comment>
<sequence>MVNDHTKFFSDCFSYLSEDVVYNQRRLVQNEDVLFSDDEVLNYTLINLESILNENNRSLVDFPSLPQINHLVMITGRNRLIAGERIYNVQKERTRFNDLYSHLNTRQKEVYTTIINAINTKKEGWRDRENLWKTLIASIGSHGKIVLFVASSGIAFLLLPGGHTTHSRFQILLAIDEHSCCSIDVGSDLAELINIVELIIWDYMSAELQVFGGKVVVFGGDFQHILPVIPFAPCSEIVASVVNKSSTIWNACKVLF</sequence>
<reference evidence="3" key="1">
    <citation type="submission" date="2023-03" db="EMBL/GenBank/DDBJ databases">
        <title>Chromosome-scale reference genome and RAD-based genetic map of yellow starthistle (Centaurea solstitialis) reveal putative structural variation and QTLs associated with invader traits.</title>
        <authorList>
            <person name="Reatini B."/>
            <person name="Cang F.A."/>
            <person name="Jiang Q."/>
            <person name="Mckibben M.T.W."/>
            <person name="Barker M.S."/>
            <person name="Rieseberg L.H."/>
            <person name="Dlugosch K.M."/>
        </authorList>
    </citation>
    <scope>NUCLEOTIDE SEQUENCE</scope>
    <source>
        <strain evidence="3">CAN-66</strain>
        <tissue evidence="3">Leaf</tissue>
    </source>
</reference>